<protein>
    <submittedName>
        <fullName evidence="1">Uncharacterized protein</fullName>
    </submittedName>
</protein>
<dbReference type="EMBL" id="CACRXK020014172">
    <property type="protein sequence ID" value="CAB4026404.1"/>
    <property type="molecule type" value="Genomic_DNA"/>
</dbReference>
<sequence length="116" mass="13195">MDGAFKESSATRRKHFHGNVLKSLAETLEVLTAETTTEAKREGHCHPFEIPDEPIEQNEMLKEEINREWHCRTHSMREEEPGTDASKSGLPSYETEERLPFQRVLVDGEEASGVSL</sequence>
<organism evidence="1 2">
    <name type="scientific">Paramuricea clavata</name>
    <name type="common">Red gorgonian</name>
    <name type="synonym">Violescent sea-whip</name>
    <dbReference type="NCBI Taxonomy" id="317549"/>
    <lineage>
        <taxon>Eukaryota</taxon>
        <taxon>Metazoa</taxon>
        <taxon>Cnidaria</taxon>
        <taxon>Anthozoa</taxon>
        <taxon>Octocorallia</taxon>
        <taxon>Malacalcyonacea</taxon>
        <taxon>Plexauridae</taxon>
        <taxon>Paramuricea</taxon>
    </lineage>
</organism>
<keyword evidence="2" id="KW-1185">Reference proteome</keyword>
<dbReference type="Proteomes" id="UP001152795">
    <property type="component" value="Unassembled WGS sequence"/>
</dbReference>
<accession>A0A6S7J8R1</accession>
<proteinExistence type="predicted"/>
<gene>
    <name evidence="1" type="ORF">PACLA_8A067746</name>
</gene>
<name>A0A6S7J8R1_PARCT</name>
<evidence type="ECO:0000313" key="2">
    <source>
        <dbReference type="Proteomes" id="UP001152795"/>
    </source>
</evidence>
<evidence type="ECO:0000313" key="1">
    <source>
        <dbReference type="EMBL" id="CAB4026404.1"/>
    </source>
</evidence>
<reference evidence="1" key="1">
    <citation type="submission" date="2020-04" db="EMBL/GenBank/DDBJ databases">
        <authorList>
            <person name="Alioto T."/>
            <person name="Alioto T."/>
            <person name="Gomez Garrido J."/>
        </authorList>
    </citation>
    <scope>NUCLEOTIDE SEQUENCE</scope>
    <source>
        <strain evidence="1">A484AB</strain>
    </source>
</reference>
<comment type="caution">
    <text evidence="1">The sequence shown here is derived from an EMBL/GenBank/DDBJ whole genome shotgun (WGS) entry which is preliminary data.</text>
</comment>
<dbReference type="AlphaFoldDB" id="A0A6S7J8R1"/>